<feature type="compositionally biased region" description="Basic and acidic residues" evidence="1">
    <location>
        <begin position="8"/>
        <end position="26"/>
    </location>
</feature>
<protein>
    <submittedName>
        <fullName evidence="2">Uncharacterized protein</fullName>
    </submittedName>
</protein>
<dbReference type="EMBL" id="ADBJ01000044">
    <property type="protein sequence ID" value="EFA77053.1"/>
    <property type="molecule type" value="Genomic_DNA"/>
</dbReference>
<dbReference type="InParanoid" id="D3BP43"/>
<sequence>MTPKYVKTSHEEGEHSLKDSPDVDHG</sequence>
<keyword evidence="3" id="KW-1185">Reference proteome</keyword>
<dbReference type="Proteomes" id="UP000001396">
    <property type="component" value="Unassembled WGS sequence"/>
</dbReference>
<feature type="region of interest" description="Disordered" evidence="1">
    <location>
        <begin position="1"/>
        <end position="26"/>
    </location>
</feature>
<proteinExistence type="predicted"/>
<evidence type="ECO:0000313" key="3">
    <source>
        <dbReference type="Proteomes" id="UP000001396"/>
    </source>
</evidence>
<dbReference type="AlphaFoldDB" id="D3BP43"/>
<evidence type="ECO:0000313" key="2">
    <source>
        <dbReference type="EMBL" id="EFA77053.1"/>
    </source>
</evidence>
<gene>
    <name evidence="2" type="ORF">PPL_09806</name>
</gene>
<accession>D3BP43</accession>
<reference evidence="2 3" key="1">
    <citation type="journal article" date="2011" name="Genome Res.">
        <title>Phylogeny-wide analysis of social amoeba genomes highlights ancient origins for complex intercellular communication.</title>
        <authorList>
            <person name="Heidel A.J."/>
            <person name="Lawal H.M."/>
            <person name="Felder M."/>
            <person name="Schilde C."/>
            <person name="Helps N.R."/>
            <person name="Tunggal B."/>
            <person name="Rivero F."/>
            <person name="John U."/>
            <person name="Schleicher M."/>
            <person name="Eichinger L."/>
            <person name="Platzer M."/>
            <person name="Noegel A.A."/>
            <person name="Schaap P."/>
            <person name="Gloeckner G."/>
        </authorList>
    </citation>
    <scope>NUCLEOTIDE SEQUENCE [LARGE SCALE GENOMIC DNA]</scope>
    <source>
        <strain evidence="3">ATCC 26659 / Pp 5 / PN500</strain>
    </source>
</reference>
<comment type="caution">
    <text evidence="2">The sequence shown here is derived from an EMBL/GenBank/DDBJ whole genome shotgun (WGS) entry which is preliminary data.</text>
</comment>
<name>D3BP43_HETP5</name>
<organism evidence="2 3">
    <name type="scientific">Heterostelium pallidum (strain ATCC 26659 / Pp 5 / PN500)</name>
    <name type="common">Cellular slime mold</name>
    <name type="synonym">Polysphondylium pallidum</name>
    <dbReference type="NCBI Taxonomy" id="670386"/>
    <lineage>
        <taxon>Eukaryota</taxon>
        <taxon>Amoebozoa</taxon>
        <taxon>Evosea</taxon>
        <taxon>Eumycetozoa</taxon>
        <taxon>Dictyostelia</taxon>
        <taxon>Acytosteliales</taxon>
        <taxon>Acytosteliaceae</taxon>
        <taxon>Heterostelium</taxon>
    </lineage>
</organism>
<evidence type="ECO:0000256" key="1">
    <source>
        <dbReference type="SAM" id="MobiDB-lite"/>
    </source>
</evidence>